<dbReference type="EMBL" id="CP020370">
    <property type="protein sequence ID" value="AUB82049.1"/>
    <property type="molecule type" value="Genomic_DNA"/>
</dbReference>
<gene>
    <name evidence="2" type="ORF">THSYN_14580</name>
</gene>
<keyword evidence="3" id="KW-1185">Reference proteome</keyword>
<organism evidence="2 3">
    <name type="scientific">Candidatus Thiodictyon syntrophicum</name>
    <dbReference type="NCBI Taxonomy" id="1166950"/>
    <lineage>
        <taxon>Bacteria</taxon>
        <taxon>Pseudomonadati</taxon>
        <taxon>Pseudomonadota</taxon>
        <taxon>Gammaproteobacteria</taxon>
        <taxon>Chromatiales</taxon>
        <taxon>Chromatiaceae</taxon>
        <taxon>Thiodictyon</taxon>
    </lineage>
</organism>
<evidence type="ECO:0000313" key="2">
    <source>
        <dbReference type="EMBL" id="AUB82049.1"/>
    </source>
</evidence>
<dbReference type="Proteomes" id="UP000232638">
    <property type="component" value="Chromosome"/>
</dbReference>
<proteinExistence type="predicted"/>
<keyword evidence="1" id="KW-0812">Transmembrane</keyword>
<name>A0A2K8U9G6_9GAMM</name>
<sequence>MRRYYRPVTPPIQVSILLPTSSTMGASRTTPSVYMLRIGVTLTLMIAAGLMLLWLDEMAALRAAILSKGSELACAVQINAERPYLEQRWQETQKRLQASGLFLDADTSDGAALWLVEALKQSVLRAQAELTRTQSLPSVAEGEQLRLVLRADVRGDEQALVSILRSIEWGSPPVTVENLIVSAADSRPGTGTEQPRRMLAIQMDLVGYWIKP</sequence>
<dbReference type="Pfam" id="PF10741">
    <property type="entry name" value="T2SSM_b"/>
    <property type="match status" value="1"/>
</dbReference>
<keyword evidence="1" id="KW-1133">Transmembrane helix</keyword>
<dbReference type="AlphaFoldDB" id="A0A2K8U9G6"/>
<feature type="transmembrane region" description="Helical" evidence="1">
    <location>
        <begin position="34"/>
        <end position="55"/>
    </location>
</feature>
<dbReference type="NCBIfam" id="NF040576">
    <property type="entry name" value="T2SS_GspM_XpsM"/>
    <property type="match status" value="1"/>
</dbReference>
<protein>
    <recommendedName>
        <fullName evidence="4">General secretion pathway protein GspM</fullName>
    </recommendedName>
</protein>
<keyword evidence="1" id="KW-0472">Membrane</keyword>
<reference evidence="2 3" key="1">
    <citation type="submission" date="2017-03" db="EMBL/GenBank/DDBJ databases">
        <title>Complete genome sequence of Candidatus 'Thiodictyon syntrophicum' sp. nov. strain Cad16T, a photolithoautotroph purple sulfur bacterium isolated from an alpine meromictic lake.</title>
        <authorList>
            <person name="Luedin S.M."/>
            <person name="Pothier J.F."/>
            <person name="Danza F."/>
            <person name="Storelli N."/>
            <person name="Wittwer M."/>
            <person name="Tonolla M."/>
        </authorList>
    </citation>
    <scope>NUCLEOTIDE SEQUENCE [LARGE SCALE GENOMIC DNA]</scope>
    <source>
        <strain evidence="2 3">Cad16T</strain>
    </source>
</reference>
<dbReference type="KEGG" id="tsy:THSYN_14580"/>
<accession>A0A2K8U9G6</accession>
<evidence type="ECO:0000256" key="1">
    <source>
        <dbReference type="SAM" id="Phobius"/>
    </source>
</evidence>
<evidence type="ECO:0008006" key="4">
    <source>
        <dbReference type="Google" id="ProtNLM"/>
    </source>
</evidence>
<dbReference type="InterPro" id="IPR034756">
    <property type="entry name" value="T2SSM_b"/>
</dbReference>
<evidence type="ECO:0000313" key="3">
    <source>
        <dbReference type="Proteomes" id="UP000232638"/>
    </source>
</evidence>